<evidence type="ECO:0000313" key="5">
    <source>
        <dbReference type="Proteomes" id="UP000218439"/>
    </source>
</evidence>
<dbReference type="PANTHER" id="PTHR44943:SF8">
    <property type="entry name" value="TPR REPEAT-CONTAINING PROTEIN MJ0263"/>
    <property type="match status" value="1"/>
</dbReference>
<evidence type="ECO:0000256" key="1">
    <source>
        <dbReference type="ARBA" id="ARBA00022737"/>
    </source>
</evidence>
<proteinExistence type="predicted"/>
<evidence type="ECO:0000313" key="4">
    <source>
        <dbReference type="EMBL" id="PAT43134.1"/>
    </source>
</evidence>
<feature type="repeat" description="TPR" evidence="3">
    <location>
        <begin position="127"/>
        <end position="160"/>
    </location>
</feature>
<accession>A0A2A2AZK6</accession>
<feature type="repeat" description="TPR" evidence="3">
    <location>
        <begin position="93"/>
        <end position="126"/>
    </location>
</feature>
<dbReference type="SMART" id="SM00028">
    <property type="entry name" value="TPR"/>
    <property type="match status" value="3"/>
</dbReference>
<reference evidence="4 5" key="1">
    <citation type="submission" date="2017-08" db="EMBL/GenBank/DDBJ databases">
        <title>WGS of Clinical strains of the CDC Group NO-1 linked to zoonotic infections in humans.</title>
        <authorList>
            <person name="Bernier A.-M."/>
            <person name="Bernard K."/>
        </authorList>
    </citation>
    <scope>NUCLEOTIDE SEQUENCE [LARGE SCALE GENOMIC DNA]</scope>
    <source>
        <strain evidence="4 5">NML120219</strain>
    </source>
</reference>
<dbReference type="InterPro" id="IPR019734">
    <property type="entry name" value="TPR_rpt"/>
</dbReference>
<keyword evidence="1" id="KW-0677">Repeat</keyword>
<gene>
    <name evidence="4" type="ORF">CK621_06290</name>
</gene>
<dbReference type="Proteomes" id="UP000218439">
    <property type="component" value="Unassembled WGS sequence"/>
</dbReference>
<dbReference type="SUPFAM" id="SSF48452">
    <property type="entry name" value="TPR-like"/>
    <property type="match status" value="1"/>
</dbReference>
<organism evidence="4 5">
    <name type="scientific">Vandammella animalimorsus</name>
    <dbReference type="NCBI Taxonomy" id="2029117"/>
    <lineage>
        <taxon>Bacteria</taxon>
        <taxon>Pseudomonadati</taxon>
        <taxon>Pseudomonadota</taxon>
        <taxon>Betaproteobacteria</taxon>
        <taxon>Burkholderiales</taxon>
        <taxon>Comamonadaceae</taxon>
        <taxon>Vandammella</taxon>
    </lineage>
</organism>
<dbReference type="PROSITE" id="PS50005">
    <property type="entry name" value="TPR"/>
    <property type="match status" value="2"/>
</dbReference>
<dbReference type="Pfam" id="PF13432">
    <property type="entry name" value="TPR_16"/>
    <property type="match status" value="1"/>
</dbReference>
<dbReference type="PANTHER" id="PTHR44943">
    <property type="entry name" value="CELLULOSE SYNTHASE OPERON PROTEIN C"/>
    <property type="match status" value="1"/>
</dbReference>
<dbReference type="InterPro" id="IPR051685">
    <property type="entry name" value="Ycf3/AcsC/BcsC/TPR_MFPF"/>
</dbReference>
<dbReference type="AlphaFoldDB" id="A0A2A2AZK6"/>
<dbReference type="EMBL" id="NSJE01000007">
    <property type="protein sequence ID" value="PAT43134.1"/>
    <property type="molecule type" value="Genomic_DNA"/>
</dbReference>
<protein>
    <submittedName>
        <fullName evidence="4">Uncharacterized protein</fullName>
    </submittedName>
</protein>
<comment type="caution">
    <text evidence="4">The sequence shown here is derived from an EMBL/GenBank/DDBJ whole genome shotgun (WGS) entry which is preliminary data.</text>
</comment>
<name>A0A2A2AZK6_9BURK</name>
<dbReference type="InterPro" id="IPR011990">
    <property type="entry name" value="TPR-like_helical_dom_sf"/>
</dbReference>
<keyword evidence="2 3" id="KW-0802">TPR repeat</keyword>
<sequence length="217" mass="25010">MTGWVERCNLIGRCESQRRNARAPRCRGAFKTTKRKVSHQNVFAEQVMDESIYNEEMDGIYRMIRSGEYTSAIDKMMVGDGFRLDAVYKFDANHSWYVLGGIFLKIGNYNSAIESFRRSLKSWPEDVDALMAMGNIYSEIKKYKMAERFFRRGLLINPENLGMKFNLANALFDQGKLDLALKEYASIARQESDLSGQANRMIGLINQKARKTTRTRP</sequence>
<evidence type="ECO:0000256" key="2">
    <source>
        <dbReference type="ARBA" id="ARBA00022803"/>
    </source>
</evidence>
<dbReference type="Gene3D" id="1.25.40.10">
    <property type="entry name" value="Tetratricopeptide repeat domain"/>
    <property type="match status" value="1"/>
</dbReference>
<evidence type="ECO:0000256" key="3">
    <source>
        <dbReference type="PROSITE-ProRule" id="PRU00339"/>
    </source>
</evidence>